<protein>
    <submittedName>
        <fullName evidence="6">Lipid kinase, YegS/Rv2252/BmrU family</fullName>
    </submittedName>
</protein>
<dbReference type="SMART" id="SM00046">
    <property type="entry name" value="DAGKc"/>
    <property type="match status" value="1"/>
</dbReference>
<dbReference type="OrthoDB" id="9786026at2"/>
<dbReference type="PROSITE" id="PS50146">
    <property type="entry name" value="DAGK"/>
    <property type="match status" value="1"/>
</dbReference>
<dbReference type="AlphaFoldDB" id="A0A1X7KJE9"/>
<dbReference type="InterPro" id="IPR050187">
    <property type="entry name" value="Lipid_Phosphate_FormReg"/>
</dbReference>
<keyword evidence="3 6" id="KW-0418">Kinase</keyword>
<organism evidence="6 7">
    <name type="scientific">Arenibacter troitsensis</name>
    <dbReference type="NCBI Taxonomy" id="188872"/>
    <lineage>
        <taxon>Bacteria</taxon>
        <taxon>Pseudomonadati</taxon>
        <taxon>Bacteroidota</taxon>
        <taxon>Flavobacteriia</taxon>
        <taxon>Flavobacteriales</taxon>
        <taxon>Flavobacteriaceae</taxon>
        <taxon>Arenibacter</taxon>
    </lineage>
</organism>
<dbReference type="PANTHER" id="PTHR12358">
    <property type="entry name" value="SPHINGOSINE KINASE"/>
    <property type="match status" value="1"/>
</dbReference>
<dbReference type="GO" id="GO:0016301">
    <property type="term" value="F:kinase activity"/>
    <property type="evidence" value="ECO:0007669"/>
    <property type="project" value="UniProtKB-KW"/>
</dbReference>
<dbReference type="InterPro" id="IPR001206">
    <property type="entry name" value="Diacylglycerol_kinase_cat_dom"/>
</dbReference>
<evidence type="ECO:0000313" key="6">
    <source>
        <dbReference type="EMBL" id="SMG41560.1"/>
    </source>
</evidence>
<dbReference type="GO" id="GO:0005524">
    <property type="term" value="F:ATP binding"/>
    <property type="evidence" value="ECO:0007669"/>
    <property type="project" value="UniProtKB-KW"/>
</dbReference>
<dbReference type="PANTHER" id="PTHR12358:SF106">
    <property type="entry name" value="LIPID KINASE YEGS"/>
    <property type="match status" value="1"/>
</dbReference>
<feature type="domain" description="DAGKc" evidence="5">
    <location>
        <begin position="1"/>
        <end position="128"/>
    </location>
</feature>
<keyword evidence="1" id="KW-0808">Transferase</keyword>
<dbReference type="Pfam" id="PF00781">
    <property type="entry name" value="DAGK_cat"/>
    <property type="match status" value="1"/>
</dbReference>
<keyword evidence="7" id="KW-1185">Reference proteome</keyword>
<gene>
    <name evidence="6" type="ORF">SAMN03080602_03034</name>
</gene>
<evidence type="ECO:0000256" key="4">
    <source>
        <dbReference type="ARBA" id="ARBA00022840"/>
    </source>
</evidence>
<dbReference type="InterPro" id="IPR045540">
    <property type="entry name" value="YegS/DAGK_C"/>
</dbReference>
<dbReference type="STRING" id="188872.SAMN03080602_03034"/>
<dbReference type="SUPFAM" id="SSF111331">
    <property type="entry name" value="NAD kinase/diacylglycerol kinase-like"/>
    <property type="match status" value="1"/>
</dbReference>
<evidence type="ECO:0000256" key="3">
    <source>
        <dbReference type="ARBA" id="ARBA00022777"/>
    </source>
</evidence>
<name>A0A1X7KJE9_9FLAO</name>
<dbReference type="Gene3D" id="2.60.200.40">
    <property type="match status" value="1"/>
</dbReference>
<dbReference type="Proteomes" id="UP000193420">
    <property type="component" value="Unassembled WGS sequence"/>
</dbReference>
<evidence type="ECO:0000256" key="1">
    <source>
        <dbReference type="ARBA" id="ARBA00022679"/>
    </source>
</evidence>
<accession>A0A1X7KJE9</accession>
<proteinExistence type="predicted"/>
<dbReference type="InterPro" id="IPR017438">
    <property type="entry name" value="ATP-NAD_kinase_N"/>
</dbReference>
<dbReference type="RefSeq" id="WP_085499782.1">
    <property type="nucleotide sequence ID" value="NZ_FXAO01000006.1"/>
</dbReference>
<evidence type="ECO:0000313" key="7">
    <source>
        <dbReference type="Proteomes" id="UP000193420"/>
    </source>
</evidence>
<reference evidence="7" key="1">
    <citation type="submission" date="2017-04" db="EMBL/GenBank/DDBJ databases">
        <authorList>
            <person name="Varghese N."/>
            <person name="Submissions S."/>
        </authorList>
    </citation>
    <scope>NUCLEOTIDE SEQUENCE [LARGE SCALE GENOMIC DNA]</scope>
    <source>
        <strain evidence="7">DSM 19835</strain>
    </source>
</reference>
<evidence type="ECO:0000256" key="2">
    <source>
        <dbReference type="ARBA" id="ARBA00022741"/>
    </source>
</evidence>
<dbReference type="EMBL" id="FXAO01000006">
    <property type="protein sequence ID" value="SMG41560.1"/>
    <property type="molecule type" value="Genomic_DNA"/>
</dbReference>
<dbReference type="GO" id="GO:0005886">
    <property type="term" value="C:plasma membrane"/>
    <property type="evidence" value="ECO:0007669"/>
    <property type="project" value="TreeGrafter"/>
</dbReference>
<sequence>MRNIHFIINPKAGSGNIFLEKEFLRSYFKETEYLLSVKYSKYKKQAISLTKDSIQEGAQTIVACGGDGTINEVASCLVGTNILLGIIPIGSGNGLASHLMIPSIIEKAIEIIKNNHIVTIDVGKVNESFFFSNTGMGFDANVIKNYEALKKRTLIGYLKASLRSFIEFKRGRDVRISIDEDHTINNPFLVFVSNSNELGFNISLTPKASLMDGQLDVLIVPELSKLKMLLFGALMLVRKYHWLKEIKTYQTKTLQICRNDGLFLDSQIDGEFYKVEEKHINISIMEKSLGILAPQNMEPQL</sequence>
<dbReference type="Pfam" id="PF19279">
    <property type="entry name" value="YegS_C"/>
    <property type="match status" value="1"/>
</dbReference>
<keyword evidence="4" id="KW-0067">ATP-binding</keyword>
<dbReference type="InterPro" id="IPR016064">
    <property type="entry name" value="NAD/diacylglycerol_kinase_sf"/>
</dbReference>
<keyword evidence="2" id="KW-0547">Nucleotide-binding</keyword>
<dbReference type="Gene3D" id="3.40.50.10330">
    <property type="entry name" value="Probable inorganic polyphosphate/atp-NAD kinase, domain 1"/>
    <property type="match status" value="1"/>
</dbReference>
<evidence type="ECO:0000259" key="5">
    <source>
        <dbReference type="PROSITE" id="PS50146"/>
    </source>
</evidence>